<dbReference type="PANTHER" id="PTHR30483:SF38">
    <property type="entry name" value="BLR7848 PROTEIN"/>
    <property type="match status" value="1"/>
</dbReference>
<evidence type="ECO:0000313" key="5">
    <source>
        <dbReference type="EMBL" id="AEW06670.1"/>
    </source>
</evidence>
<gene>
    <name evidence="5" type="ordered locus">Sulac_3224</name>
</gene>
<accession>G8TSH8</accession>
<dbReference type="Proteomes" id="UP000005439">
    <property type="component" value="Chromosome"/>
</dbReference>
<feature type="domain" description="Leucine-binding protein" evidence="4">
    <location>
        <begin position="45"/>
        <end position="380"/>
    </location>
</feature>
<sequence>MNNCVRRKNLALLAAAATLMIGLSACGSTSSTAGTTSNAHTPYVLGMSIPETGPYSSLGVPELDSAELAVKEINAAGGVDGHPLKLDVLNNNSSVTSAVEDFRQLIQNDTPLGLIGDASTGGTMASLNEIQRAQIPLISLASDAEIIEPVSQRQWIFKVPPVDTIPMQVIINYLKARHWTRIAFVYGNFSYGTGGLADFERVAPPQGIQVVASEPVDLSATNVTPQLASLRAANPQAVVVWDIPPSADTVISDYRALGLPWPIFFSDGVSNDVFISLAKGAVNGAYVATTKLLIADQLPANDPQKTVIDHYVQHFDKVYQASAGPANMFGGFGYDAVYLFRDALLAAGPNPTPTAVRNALEHLKYDGVTGVMDLTPTNHNGLDPRSEVLTQIVDDQWKWVPGYDGN</sequence>
<dbReference type="PROSITE" id="PS51257">
    <property type="entry name" value="PROKAR_LIPOPROTEIN"/>
    <property type="match status" value="1"/>
</dbReference>
<dbReference type="HOGENOM" id="CLU_027128_0_1_9"/>
<comment type="similarity">
    <text evidence="1">Belongs to the leucine-binding protein family.</text>
</comment>
<dbReference type="InterPro" id="IPR028082">
    <property type="entry name" value="Peripla_BP_I"/>
</dbReference>
<dbReference type="InterPro" id="IPR051010">
    <property type="entry name" value="BCAA_transport"/>
</dbReference>
<reference evidence="5 6" key="2">
    <citation type="journal article" date="2012" name="Stand. Genomic Sci.">
        <title>Complete genome sequence of the moderately thermophilic mineral-sulfide-oxidizing firmicute Sulfobacillus acidophilus type strain (NAL(T)).</title>
        <authorList>
            <person name="Anderson I."/>
            <person name="Chertkov O."/>
            <person name="Chen A."/>
            <person name="Saunders E."/>
            <person name="Lapidus A."/>
            <person name="Nolan M."/>
            <person name="Lucas S."/>
            <person name="Hammon N."/>
            <person name="Deshpande S."/>
            <person name="Cheng J.F."/>
            <person name="Han C."/>
            <person name="Tapia R."/>
            <person name="Goodwin L.A."/>
            <person name="Pitluck S."/>
            <person name="Liolios K."/>
            <person name="Pagani I."/>
            <person name="Ivanova N."/>
            <person name="Mikhailova N."/>
            <person name="Pati A."/>
            <person name="Palaniappan K."/>
            <person name="Land M."/>
            <person name="Pan C."/>
            <person name="Rohde M."/>
            <person name="Pukall R."/>
            <person name="Goker M."/>
            <person name="Detter J.C."/>
            <person name="Woyke T."/>
            <person name="Bristow J."/>
            <person name="Eisen J.A."/>
            <person name="Markowitz V."/>
            <person name="Hugenholtz P."/>
            <person name="Kyrpides N.C."/>
            <person name="Klenk H.P."/>
            <person name="Mavromatis K."/>
        </authorList>
    </citation>
    <scope>NUCLEOTIDE SEQUENCE [LARGE SCALE GENOMIC DNA]</scope>
    <source>
        <strain evidence="6">ATCC 700253 / DSM 10332 / NAL</strain>
    </source>
</reference>
<evidence type="ECO:0000313" key="6">
    <source>
        <dbReference type="Proteomes" id="UP000005439"/>
    </source>
</evidence>
<dbReference type="PANTHER" id="PTHR30483">
    <property type="entry name" value="LEUCINE-SPECIFIC-BINDING PROTEIN"/>
    <property type="match status" value="1"/>
</dbReference>
<protein>
    <submittedName>
        <fullName evidence="5">Amino acid/amide ABC transporter substrate-binding protein, HAAT family</fullName>
    </submittedName>
</protein>
<dbReference type="EMBL" id="CP003179">
    <property type="protein sequence ID" value="AEW06670.1"/>
    <property type="molecule type" value="Genomic_DNA"/>
</dbReference>
<dbReference type="Pfam" id="PF13458">
    <property type="entry name" value="Peripla_BP_6"/>
    <property type="match status" value="1"/>
</dbReference>
<evidence type="ECO:0000256" key="3">
    <source>
        <dbReference type="SAM" id="SignalP"/>
    </source>
</evidence>
<feature type="chain" id="PRO_5003517976" evidence="3">
    <location>
        <begin position="34"/>
        <end position="406"/>
    </location>
</feature>
<keyword evidence="6" id="KW-1185">Reference proteome</keyword>
<dbReference type="SUPFAM" id="SSF53822">
    <property type="entry name" value="Periplasmic binding protein-like I"/>
    <property type="match status" value="1"/>
</dbReference>
<organism evidence="5 6">
    <name type="scientific">Sulfobacillus acidophilus (strain ATCC 700253 / DSM 10332 / NAL)</name>
    <dbReference type="NCBI Taxonomy" id="679936"/>
    <lineage>
        <taxon>Bacteria</taxon>
        <taxon>Bacillati</taxon>
        <taxon>Bacillota</taxon>
        <taxon>Clostridia</taxon>
        <taxon>Eubacteriales</taxon>
        <taxon>Clostridiales Family XVII. Incertae Sedis</taxon>
        <taxon>Sulfobacillus</taxon>
    </lineage>
</organism>
<dbReference type="CDD" id="cd06333">
    <property type="entry name" value="PBP1_ABC_RPA1789-like"/>
    <property type="match status" value="1"/>
</dbReference>
<feature type="signal peptide" evidence="3">
    <location>
        <begin position="1"/>
        <end position="33"/>
    </location>
</feature>
<dbReference type="STRING" id="679936.Sulac_3224"/>
<dbReference type="Gene3D" id="3.40.50.2300">
    <property type="match status" value="2"/>
</dbReference>
<dbReference type="AlphaFoldDB" id="G8TSH8"/>
<dbReference type="InterPro" id="IPR028081">
    <property type="entry name" value="Leu-bd"/>
</dbReference>
<dbReference type="KEGG" id="sap:Sulac_3224"/>
<keyword evidence="2 3" id="KW-0732">Signal</keyword>
<evidence type="ECO:0000259" key="4">
    <source>
        <dbReference type="Pfam" id="PF13458"/>
    </source>
</evidence>
<reference evidence="6" key="1">
    <citation type="submission" date="2011-12" db="EMBL/GenBank/DDBJ databases">
        <title>The complete genome of chromosome of Sulfobacillus acidophilus DSM 10332.</title>
        <authorList>
            <person name="Lucas S."/>
            <person name="Han J."/>
            <person name="Lapidus A."/>
            <person name="Bruce D."/>
            <person name="Goodwin L."/>
            <person name="Pitluck S."/>
            <person name="Peters L."/>
            <person name="Kyrpides N."/>
            <person name="Mavromatis K."/>
            <person name="Ivanova N."/>
            <person name="Mikhailova N."/>
            <person name="Chertkov O."/>
            <person name="Saunders E."/>
            <person name="Detter J.C."/>
            <person name="Tapia R."/>
            <person name="Han C."/>
            <person name="Land M."/>
            <person name="Hauser L."/>
            <person name="Markowitz V."/>
            <person name="Cheng J.-F."/>
            <person name="Hugenholtz P."/>
            <person name="Woyke T."/>
            <person name="Wu D."/>
            <person name="Pukall R."/>
            <person name="Gehrich-Schroeter G."/>
            <person name="Schneider S."/>
            <person name="Klenk H.-P."/>
            <person name="Eisen J.A."/>
        </authorList>
    </citation>
    <scope>NUCLEOTIDE SEQUENCE [LARGE SCALE GENOMIC DNA]</scope>
    <source>
        <strain evidence="6">ATCC 700253 / DSM 10332 / NAL</strain>
    </source>
</reference>
<name>G8TSH8_SULAD</name>
<evidence type="ECO:0000256" key="1">
    <source>
        <dbReference type="ARBA" id="ARBA00010062"/>
    </source>
</evidence>
<evidence type="ECO:0000256" key="2">
    <source>
        <dbReference type="ARBA" id="ARBA00022729"/>
    </source>
</evidence>
<dbReference type="PATRIC" id="fig|679936.5.peg.3333"/>
<proteinExistence type="inferred from homology"/>